<evidence type="ECO:0000256" key="4">
    <source>
        <dbReference type="ARBA" id="ARBA00023136"/>
    </source>
</evidence>
<dbReference type="SUPFAM" id="SSF53850">
    <property type="entry name" value="Periplasmic binding protein-like II"/>
    <property type="match status" value="1"/>
</dbReference>
<evidence type="ECO:0000256" key="2">
    <source>
        <dbReference type="ARBA" id="ARBA00008973"/>
    </source>
</evidence>
<keyword evidence="9" id="KW-1185">Reference proteome</keyword>
<evidence type="ECO:0000313" key="9">
    <source>
        <dbReference type="Proteomes" id="UP000028525"/>
    </source>
</evidence>
<dbReference type="Proteomes" id="UP000028525">
    <property type="component" value="Unassembled WGS sequence"/>
</dbReference>
<comment type="subcellular location">
    <subcellularLocation>
        <location evidence="1">Membrane</location>
        <topology evidence="1">Lipid-anchor</topology>
    </subcellularLocation>
</comment>
<feature type="chain" id="PRO_5001777350" evidence="7">
    <location>
        <begin position="23"/>
        <end position="274"/>
    </location>
</feature>
<evidence type="ECO:0000256" key="1">
    <source>
        <dbReference type="ARBA" id="ARBA00004635"/>
    </source>
</evidence>
<sequence>MKKIGFIIIAALLAVTVAGCSANNGSKLGQDKKTLKYGKAAGPYTVLFEEAVKPILEKQGYKLEVVDFSDLLQNDTALNEGEIDFNVEQHTAYAENFNNKQNGNLVPISPIPTVPAGLFSAKHTSLDAIADGAIVAVPNDASNTARAYALLQKAGWIKLNPDVPLESVKQSDIIENTYNINFVEMDSLNIPPALDDFDFAVITGSIVYNAGIDPSTAILQEDILDHLILQVVVKEENKDTKWAKDIAAAYHSDELKEYMKKNNSGLWFVPQELQ</sequence>
<reference evidence="8 9" key="1">
    <citation type="submission" date="2014-07" db="EMBL/GenBank/DDBJ databases">
        <title>Draft genome of Clostridium celerecrescens 152B isolated from sediments associated with methane hydrate from Krishna Godavari basin.</title>
        <authorList>
            <person name="Honkalas V.S."/>
            <person name="Dabir A.P."/>
            <person name="Arora P."/>
            <person name="Dhakephalkar P.K."/>
        </authorList>
    </citation>
    <scope>NUCLEOTIDE SEQUENCE [LARGE SCALE GENOMIC DNA]</scope>
    <source>
        <strain evidence="8 9">152B</strain>
    </source>
</reference>
<dbReference type="Pfam" id="PF03180">
    <property type="entry name" value="Lipoprotein_9"/>
    <property type="match status" value="1"/>
</dbReference>
<keyword evidence="6" id="KW-0449">Lipoprotein</keyword>
<name>A0A084JP58_9FIRM</name>
<organism evidence="8 9">
    <name type="scientific">Lacrimispora celerecrescens</name>
    <dbReference type="NCBI Taxonomy" id="29354"/>
    <lineage>
        <taxon>Bacteria</taxon>
        <taxon>Bacillati</taxon>
        <taxon>Bacillota</taxon>
        <taxon>Clostridia</taxon>
        <taxon>Lachnospirales</taxon>
        <taxon>Lachnospiraceae</taxon>
        <taxon>Lacrimispora</taxon>
    </lineage>
</organism>
<dbReference type="Gene3D" id="3.40.190.10">
    <property type="entry name" value="Periplasmic binding protein-like II"/>
    <property type="match status" value="2"/>
</dbReference>
<evidence type="ECO:0000256" key="5">
    <source>
        <dbReference type="ARBA" id="ARBA00023139"/>
    </source>
</evidence>
<dbReference type="PANTHER" id="PTHR30429:SF0">
    <property type="entry name" value="METHIONINE-BINDING LIPOPROTEIN METQ"/>
    <property type="match status" value="1"/>
</dbReference>
<keyword evidence="3 7" id="KW-0732">Signal</keyword>
<comment type="similarity">
    <text evidence="2">Belongs to the NlpA lipoprotein family.</text>
</comment>
<keyword evidence="4" id="KW-0472">Membrane</keyword>
<dbReference type="RefSeq" id="WP_038280012.1">
    <property type="nucleotide sequence ID" value="NZ_JPME01000010.1"/>
</dbReference>
<dbReference type="AlphaFoldDB" id="A0A084JP58"/>
<dbReference type="PANTHER" id="PTHR30429">
    <property type="entry name" value="D-METHIONINE-BINDING LIPOPROTEIN METQ"/>
    <property type="match status" value="1"/>
</dbReference>
<evidence type="ECO:0000313" key="8">
    <source>
        <dbReference type="EMBL" id="KEZ90742.1"/>
    </source>
</evidence>
<dbReference type="EMBL" id="JPME01000010">
    <property type="protein sequence ID" value="KEZ90742.1"/>
    <property type="molecule type" value="Genomic_DNA"/>
</dbReference>
<dbReference type="GO" id="GO:0016020">
    <property type="term" value="C:membrane"/>
    <property type="evidence" value="ECO:0007669"/>
    <property type="project" value="UniProtKB-SubCell"/>
</dbReference>
<feature type="signal peptide" evidence="7">
    <location>
        <begin position="1"/>
        <end position="22"/>
    </location>
</feature>
<dbReference type="InterPro" id="IPR004872">
    <property type="entry name" value="Lipoprotein_NlpA"/>
</dbReference>
<dbReference type="STRING" id="29354.IO98_08395"/>
<evidence type="ECO:0000256" key="3">
    <source>
        <dbReference type="ARBA" id="ARBA00022729"/>
    </source>
</evidence>
<dbReference type="PROSITE" id="PS51257">
    <property type="entry name" value="PROKAR_LIPOPROTEIN"/>
    <property type="match status" value="1"/>
</dbReference>
<keyword evidence="5" id="KW-0564">Palmitate</keyword>
<evidence type="ECO:0000256" key="6">
    <source>
        <dbReference type="ARBA" id="ARBA00023288"/>
    </source>
</evidence>
<comment type="caution">
    <text evidence="8">The sequence shown here is derived from an EMBL/GenBank/DDBJ whole genome shotgun (WGS) entry which is preliminary data.</text>
</comment>
<dbReference type="OrthoDB" id="9812878at2"/>
<accession>A0A084JP58</accession>
<protein>
    <submittedName>
        <fullName evidence="8">Metal ABC transporter substrate-binding protein</fullName>
    </submittedName>
</protein>
<proteinExistence type="inferred from homology"/>
<gene>
    <name evidence="8" type="ORF">IO98_08395</name>
</gene>
<evidence type="ECO:0000256" key="7">
    <source>
        <dbReference type="SAM" id="SignalP"/>
    </source>
</evidence>